<proteinExistence type="predicted"/>
<protein>
    <submittedName>
        <fullName evidence="1">9623_t:CDS:1</fullName>
    </submittedName>
</protein>
<feature type="non-terminal residue" evidence="1">
    <location>
        <position position="69"/>
    </location>
</feature>
<dbReference type="OrthoDB" id="2369130at2759"/>
<evidence type="ECO:0000313" key="2">
    <source>
        <dbReference type="Proteomes" id="UP000789342"/>
    </source>
</evidence>
<accession>A0A9N9JUL0</accession>
<comment type="caution">
    <text evidence="1">The sequence shown here is derived from an EMBL/GenBank/DDBJ whole genome shotgun (WGS) entry which is preliminary data.</text>
</comment>
<dbReference type="EMBL" id="CAJVPV010063050">
    <property type="protein sequence ID" value="CAG8792513.1"/>
    <property type="molecule type" value="Genomic_DNA"/>
</dbReference>
<feature type="non-terminal residue" evidence="1">
    <location>
        <position position="1"/>
    </location>
</feature>
<name>A0A9N9JUL0_9GLOM</name>
<dbReference type="Proteomes" id="UP000789342">
    <property type="component" value="Unassembled WGS sequence"/>
</dbReference>
<keyword evidence="2" id="KW-1185">Reference proteome</keyword>
<organism evidence="1 2">
    <name type="scientific">Acaulospora morrowiae</name>
    <dbReference type="NCBI Taxonomy" id="94023"/>
    <lineage>
        <taxon>Eukaryota</taxon>
        <taxon>Fungi</taxon>
        <taxon>Fungi incertae sedis</taxon>
        <taxon>Mucoromycota</taxon>
        <taxon>Glomeromycotina</taxon>
        <taxon>Glomeromycetes</taxon>
        <taxon>Diversisporales</taxon>
        <taxon>Acaulosporaceae</taxon>
        <taxon>Acaulospora</taxon>
    </lineage>
</organism>
<reference evidence="1" key="1">
    <citation type="submission" date="2021-06" db="EMBL/GenBank/DDBJ databases">
        <authorList>
            <person name="Kallberg Y."/>
            <person name="Tangrot J."/>
            <person name="Rosling A."/>
        </authorList>
    </citation>
    <scope>NUCLEOTIDE SEQUENCE</scope>
    <source>
        <strain evidence="1">CL551</strain>
    </source>
</reference>
<sequence length="69" mass="7785">KVDDIYLAVHDGGDKLFDHDTLKSGEDTKKLQVQKSNDLGSYLLINQERIPLKNVLENPEIPEQHTRGG</sequence>
<gene>
    <name evidence="1" type="ORF">AMORRO_LOCUS18266</name>
</gene>
<evidence type="ECO:0000313" key="1">
    <source>
        <dbReference type="EMBL" id="CAG8792513.1"/>
    </source>
</evidence>
<dbReference type="AlphaFoldDB" id="A0A9N9JUL0"/>